<reference evidence="3" key="1">
    <citation type="journal article" date="2014" name="Int. J. Syst. Evol. Microbiol.">
        <title>Complete genome sequence of Corynebacterium casei LMG S-19264T (=DSM 44701T), isolated from a smear-ripened cheese.</title>
        <authorList>
            <consortium name="US DOE Joint Genome Institute (JGI-PGF)"/>
            <person name="Walter F."/>
            <person name="Albersmeier A."/>
            <person name="Kalinowski J."/>
            <person name="Ruckert C."/>
        </authorList>
    </citation>
    <scope>NUCLEOTIDE SEQUENCE</scope>
    <source>
        <strain evidence="3">CGMCC 1.16134</strain>
    </source>
</reference>
<accession>A0A917CLY0</accession>
<evidence type="ECO:0000256" key="2">
    <source>
        <dbReference type="SAM" id="SignalP"/>
    </source>
</evidence>
<keyword evidence="2" id="KW-0732">Signal</keyword>
<dbReference type="Proteomes" id="UP000637643">
    <property type="component" value="Unassembled WGS sequence"/>
</dbReference>
<feature type="signal peptide" evidence="2">
    <location>
        <begin position="1"/>
        <end position="29"/>
    </location>
</feature>
<dbReference type="AlphaFoldDB" id="A0A917CLY0"/>
<reference evidence="3" key="2">
    <citation type="submission" date="2020-09" db="EMBL/GenBank/DDBJ databases">
        <authorList>
            <person name="Sun Q."/>
            <person name="Zhou Y."/>
        </authorList>
    </citation>
    <scope>NUCLEOTIDE SEQUENCE</scope>
    <source>
        <strain evidence="3">CGMCC 1.16134</strain>
    </source>
</reference>
<keyword evidence="4" id="KW-1185">Reference proteome</keyword>
<proteinExistence type="predicted"/>
<organism evidence="3 4">
    <name type="scientific">Paenibacillus albidus</name>
    <dbReference type="NCBI Taxonomy" id="2041023"/>
    <lineage>
        <taxon>Bacteria</taxon>
        <taxon>Bacillati</taxon>
        <taxon>Bacillota</taxon>
        <taxon>Bacilli</taxon>
        <taxon>Bacillales</taxon>
        <taxon>Paenibacillaceae</taxon>
        <taxon>Paenibacillus</taxon>
    </lineage>
</organism>
<evidence type="ECO:0000313" key="4">
    <source>
        <dbReference type="Proteomes" id="UP000637643"/>
    </source>
</evidence>
<dbReference type="RefSeq" id="WP_189028405.1">
    <property type="nucleotide sequence ID" value="NZ_BMKR01000020.1"/>
</dbReference>
<feature type="region of interest" description="Disordered" evidence="1">
    <location>
        <begin position="68"/>
        <end position="100"/>
    </location>
</feature>
<sequence length="100" mass="10090">MMLTKKVKTIGVSAIAVLIVASMSTAAFAASNEKDGTAIKVADKTAVGEIEVYDLQNNEIVNTVETAPAVGPAGVETGPDTHPGGSEDSVPATPAVKPLN</sequence>
<gene>
    <name evidence="3" type="ORF">GCM10010912_42260</name>
</gene>
<dbReference type="EMBL" id="BMKR01000020">
    <property type="protein sequence ID" value="GGF92780.1"/>
    <property type="molecule type" value="Genomic_DNA"/>
</dbReference>
<name>A0A917CLY0_9BACL</name>
<protein>
    <submittedName>
        <fullName evidence="3">Uncharacterized protein</fullName>
    </submittedName>
</protein>
<feature type="chain" id="PRO_5037413073" evidence="2">
    <location>
        <begin position="30"/>
        <end position="100"/>
    </location>
</feature>
<comment type="caution">
    <text evidence="3">The sequence shown here is derived from an EMBL/GenBank/DDBJ whole genome shotgun (WGS) entry which is preliminary data.</text>
</comment>
<evidence type="ECO:0000313" key="3">
    <source>
        <dbReference type="EMBL" id="GGF92780.1"/>
    </source>
</evidence>
<evidence type="ECO:0000256" key="1">
    <source>
        <dbReference type="SAM" id="MobiDB-lite"/>
    </source>
</evidence>